<dbReference type="OrthoDB" id="9765571at2"/>
<keyword evidence="6" id="KW-0472">Membrane</keyword>
<keyword evidence="7" id="KW-0998">Cell outer membrane</keyword>
<reference evidence="9 10" key="1">
    <citation type="submission" date="2019-05" db="EMBL/GenBank/DDBJ databases">
        <title>Tamlana fucoidanivorans sp. nov., isolated from the surface of algae collected from Fujian province in China.</title>
        <authorList>
            <person name="Li J."/>
        </authorList>
    </citation>
    <scope>NUCLEOTIDE SEQUENCE [LARGE SCALE GENOMIC DNA]</scope>
    <source>
        <strain evidence="9 10">CW2-9</strain>
    </source>
</reference>
<evidence type="ECO:0000256" key="2">
    <source>
        <dbReference type="ARBA" id="ARBA00008163"/>
    </source>
</evidence>
<comment type="caution">
    <text evidence="9">The sequence shown here is derived from an EMBL/GenBank/DDBJ whole genome shotgun (WGS) entry which is preliminary data.</text>
</comment>
<dbReference type="GO" id="GO:0015483">
    <property type="term" value="F:long-chain fatty acid transporting porin activity"/>
    <property type="evidence" value="ECO:0007669"/>
    <property type="project" value="TreeGrafter"/>
</dbReference>
<evidence type="ECO:0000256" key="4">
    <source>
        <dbReference type="ARBA" id="ARBA00022692"/>
    </source>
</evidence>
<comment type="similarity">
    <text evidence="2">Belongs to the OmpP1/FadL family.</text>
</comment>
<dbReference type="EMBL" id="VDCS01000004">
    <property type="protein sequence ID" value="TNJ45674.1"/>
    <property type="molecule type" value="Genomic_DNA"/>
</dbReference>
<evidence type="ECO:0000313" key="10">
    <source>
        <dbReference type="Proteomes" id="UP000308713"/>
    </source>
</evidence>
<keyword evidence="4" id="KW-0812">Transmembrane</keyword>
<evidence type="ECO:0000256" key="6">
    <source>
        <dbReference type="ARBA" id="ARBA00023136"/>
    </source>
</evidence>
<dbReference type="PANTHER" id="PTHR35093">
    <property type="entry name" value="OUTER MEMBRANE PROTEIN NMB0088-RELATED"/>
    <property type="match status" value="1"/>
</dbReference>
<evidence type="ECO:0000256" key="1">
    <source>
        <dbReference type="ARBA" id="ARBA00004571"/>
    </source>
</evidence>
<name>A0A5C4SQ47_9FLAO</name>
<proteinExistence type="inferred from homology"/>
<gene>
    <name evidence="9" type="ORF">FGF67_04650</name>
</gene>
<dbReference type="RefSeq" id="WP_139695318.1">
    <property type="nucleotide sequence ID" value="NZ_CP074074.1"/>
</dbReference>
<organism evidence="9 10">
    <name type="scientific">Allotamlana fucoidanivorans</name>
    <dbReference type="NCBI Taxonomy" id="2583814"/>
    <lineage>
        <taxon>Bacteria</taxon>
        <taxon>Pseudomonadati</taxon>
        <taxon>Bacteroidota</taxon>
        <taxon>Flavobacteriia</taxon>
        <taxon>Flavobacteriales</taxon>
        <taxon>Flavobacteriaceae</taxon>
        <taxon>Allotamlana</taxon>
    </lineage>
</organism>
<dbReference type="SUPFAM" id="SSF56935">
    <property type="entry name" value="Porins"/>
    <property type="match status" value="1"/>
</dbReference>
<protein>
    <submittedName>
        <fullName evidence="9">Transporter</fullName>
    </submittedName>
</protein>
<evidence type="ECO:0000256" key="3">
    <source>
        <dbReference type="ARBA" id="ARBA00022452"/>
    </source>
</evidence>
<keyword evidence="10" id="KW-1185">Reference proteome</keyword>
<evidence type="ECO:0000313" key="9">
    <source>
        <dbReference type="EMBL" id="TNJ45674.1"/>
    </source>
</evidence>
<evidence type="ECO:0000256" key="5">
    <source>
        <dbReference type="ARBA" id="ARBA00022729"/>
    </source>
</evidence>
<dbReference type="InterPro" id="IPR005017">
    <property type="entry name" value="OMPP1/FadL/TodX"/>
</dbReference>
<feature type="chain" id="PRO_5023092780" evidence="8">
    <location>
        <begin position="20"/>
        <end position="510"/>
    </location>
</feature>
<keyword evidence="3" id="KW-1134">Transmembrane beta strand</keyword>
<dbReference type="PANTHER" id="PTHR35093:SF8">
    <property type="entry name" value="OUTER MEMBRANE PROTEIN NMB0088-RELATED"/>
    <property type="match status" value="1"/>
</dbReference>
<feature type="signal peptide" evidence="8">
    <location>
        <begin position="1"/>
        <end position="19"/>
    </location>
</feature>
<evidence type="ECO:0000256" key="7">
    <source>
        <dbReference type="ARBA" id="ARBA00023237"/>
    </source>
</evidence>
<accession>A0A5C4SQ47</accession>
<evidence type="ECO:0000256" key="8">
    <source>
        <dbReference type="SAM" id="SignalP"/>
    </source>
</evidence>
<dbReference type="GO" id="GO:0009279">
    <property type="term" value="C:cell outer membrane"/>
    <property type="evidence" value="ECO:0007669"/>
    <property type="project" value="UniProtKB-SubCell"/>
</dbReference>
<dbReference type="AlphaFoldDB" id="A0A5C4SQ47"/>
<sequence>MKKLNLLLIAAISLSSLHAQDISDAFRYSQEEIHGTARFRAMSGAFGALGGDMSAVSLNPAGSVVFSQSHASVTGANFKIDNNTTYFNGFTNSSDSKFSINQGGITFVFADRSNRSPWKKFALSFNSERTNNYETSWFARGLNTNDDGQFSNSIASYFYDYADGKRLADISALPGETISSAYRDIGDSFGFAHQQAFLGFESFILDPEVDDDDNTLYYANVASGDFNHNYSYIATGYNGKITFNLATQYEDILSLGFNFNSHFISYDKSTRLRENNSNVGSIVNFVDFQQNLSTRGVGYSFQFGGIVKLSPEFRLGLVYDSPTWYSIDEETTEFIDTDELEDQDFPAINPGIVNVYPRYRLKTPSKFTGSLAYVFNKQGIISFDYSRKNYGNMQFRPTSDPDFIDQNQIIRDVFKSTNTYRAGAEYRIKQISLRGGYRFEESPYADGITVGDLTGYSLGLGFNFGNTRLDLAFDESKRSFAAPLYTIGLIDKAFIDRKYTNFTLSLAFNI</sequence>
<comment type="subcellular location">
    <subcellularLocation>
        <location evidence="1">Cell outer membrane</location>
        <topology evidence="1">Multi-pass membrane protein</topology>
    </subcellularLocation>
</comment>
<dbReference type="Proteomes" id="UP000308713">
    <property type="component" value="Unassembled WGS sequence"/>
</dbReference>
<keyword evidence="5 8" id="KW-0732">Signal</keyword>
<dbReference type="Gene3D" id="2.40.160.60">
    <property type="entry name" value="Outer membrane protein transport protein (OMPP1/FadL/TodX)"/>
    <property type="match status" value="1"/>
</dbReference>